<evidence type="ECO:0000313" key="2">
    <source>
        <dbReference type="EMBL" id="PAQ11094.1"/>
    </source>
</evidence>
<gene>
    <name evidence="2" type="ORF">CIT26_05770</name>
</gene>
<name>A0A271LSN9_9HYPH</name>
<dbReference type="SUPFAM" id="SSF53474">
    <property type="entry name" value="alpha/beta-Hydrolases"/>
    <property type="match status" value="1"/>
</dbReference>
<feature type="domain" description="AB hydrolase-1" evidence="1">
    <location>
        <begin position="17"/>
        <end position="245"/>
    </location>
</feature>
<dbReference type="GO" id="GO:0016787">
    <property type="term" value="F:hydrolase activity"/>
    <property type="evidence" value="ECO:0007669"/>
    <property type="project" value="UniProtKB-KW"/>
</dbReference>
<proteinExistence type="predicted"/>
<keyword evidence="2" id="KW-0378">Hydrolase</keyword>
<protein>
    <submittedName>
        <fullName evidence="2">Alpha/beta hydrolase</fullName>
    </submittedName>
</protein>
<dbReference type="InterPro" id="IPR000073">
    <property type="entry name" value="AB_hydrolase_1"/>
</dbReference>
<dbReference type="OrthoDB" id="9804723at2"/>
<comment type="caution">
    <text evidence="2">The sequence shown here is derived from an EMBL/GenBank/DDBJ whole genome shotgun (WGS) entry which is preliminary data.</text>
</comment>
<dbReference type="PANTHER" id="PTHR43689">
    <property type="entry name" value="HYDROLASE"/>
    <property type="match status" value="1"/>
</dbReference>
<dbReference type="Pfam" id="PF12697">
    <property type="entry name" value="Abhydrolase_6"/>
    <property type="match status" value="1"/>
</dbReference>
<dbReference type="RefSeq" id="WP_095491684.1">
    <property type="nucleotide sequence ID" value="NZ_NPKJ01000021.1"/>
</dbReference>
<reference evidence="2 3" key="1">
    <citation type="submission" date="2017-08" db="EMBL/GenBank/DDBJ databases">
        <title>Mesorhizobium wenxinae sp. nov., a novel rhizobial species isolated from root nodules of chickpea (Cicer arietinum L.).</title>
        <authorList>
            <person name="Zhang J."/>
        </authorList>
    </citation>
    <scope>NUCLEOTIDE SEQUENCE [LARGE SCALE GENOMIC DNA]</scope>
    <source>
        <strain evidence="2 3">SDW018</strain>
    </source>
</reference>
<accession>A0A271LSN9</accession>
<dbReference type="PRINTS" id="PR00111">
    <property type="entry name" value="ABHYDROLASE"/>
</dbReference>
<dbReference type="InterPro" id="IPR029058">
    <property type="entry name" value="AB_hydrolase_fold"/>
</dbReference>
<dbReference type="PANTHER" id="PTHR43689:SF8">
    <property type="entry name" value="ALPHA_BETA-HYDROLASES SUPERFAMILY PROTEIN"/>
    <property type="match status" value="1"/>
</dbReference>
<dbReference type="EMBL" id="NPKJ01000021">
    <property type="protein sequence ID" value="PAQ11094.1"/>
    <property type="molecule type" value="Genomic_DNA"/>
</dbReference>
<keyword evidence="3" id="KW-1185">Reference proteome</keyword>
<dbReference type="Gene3D" id="3.40.50.1820">
    <property type="entry name" value="alpha/beta hydrolase"/>
    <property type="match status" value="1"/>
</dbReference>
<dbReference type="AlphaFoldDB" id="A0A271LSN9"/>
<evidence type="ECO:0000259" key="1">
    <source>
        <dbReference type="Pfam" id="PF12697"/>
    </source>
</evidence>
<organism evidence="2 3">
    <name type="scientific">Mesorhizobium temperatum</name>
    <dbReference type="NCBI Taxonomy" id="241416"/>
    <lineage>
        <taxon>Bacteria</taxon>
        <taxon>Pseudomonadati</taxon>
        <taxon>Pseudomonadota</taxon>
        <taxon>Alphaproteobacteria</taxon>
        <taxon>Hyphomicrobiales</taxon>
        <taxon>Phyllobacteriaceae</taxon>
        <taxon>Mesorhizobium</taxon>
    </lineage>
</organism>
<dbReference type="Proteomes" id="UP000216442">
    <property type="component" value="Unassembled WGS sequence"/>
</dbReference>
<evidence type="ECO:0000313" key="3">
    <source>
        <dbReference type="Proteomes" id="UP000216442"/>
    </source>
</evidence>
<sequence>MISSLYAAERGTGPKTIVFLHGFGGCHDDWHEVISALALGSRTLAYDLPGHGLSLDFPGGGPAKAAARAVLADLAARRIRRVHLVGHSMGGAAAVLMALAEPERIASLTLLAPGGFGTEINGQLLRRYAAAAGKSELRACLAAMSGPQSLPSERIVDVLGEMRARPGQLQRLVEIAAVMTRGDRQGVIPRERLETLTMPVMVVWGIGDAVLPFTQADGLPAHFHLHQVLEAGHMLVEEAPGLIAEIVCRNMKRRARPLRPKSAAANRSLPAKD</sequence>